<keyword evidence="5" id="KW-0464">Manganese</keyword>
<dbReference type="PROSITE" id="PS00631">
    <property type="entry name" value="CYTOSOL_AP"/>
    <property type="match status" value="1"/>
</dbReference>
<dbReference type="GO" id="GO:0070006">
    <property type="term" value="F:metalloaminopeptidase activity"/>
    <property type="evidence" value="ECO:0007669"/>
    <property type="project" value="InterPro"/>
</dbReference>
<dbReference type="CDD" id="cd00433">
    <property type="entry name" value="Peptidase_M17"/>
    <property type="match status" value="1"/>
</dbReference>
<evidence type="ECO:0000313" key="8">
    <source>
        <dbReference type="Proteomes" id="UP000192907"/>
    </source>
</evidence>
<evidence type="ECO:0000256" key="1">
    <source>
        <dbReference type="ARBA" id="ARBA00009528"/>
    </source>
</evidence>
<organism evidence="7 8">
    <name type="scientific">Pseudobacteriovorax antillogorgiicola</name>
    <dbReference type="NCBI Taxonomy" id="1513793"/>
    <lineage>
        <taxon>Bacteria</taxon>
        <taxon>Pseudomonadati</taxon>
        <taxon>Bdellovibrionota</taxon>
        <taxon>Oligoflexia</taxon>
        <taxon>Oligoflexales</taxon>
        <taxon>Pseudobacteriovoracaceae</taxon>
        <taxon>Pseudobacteriovorax</taxon>
    </lineage>
</organism>
<dbReference type="Pfam" id="PF00883">
    <property type="entry name" value="Peptidase_M17"/>
    <property type="match status" value="1"/>
</dbReference>
<dbReference type="Proteomes" id="UP000192907">
    <property type="component" value="Unassembled WGS sequence"/>
</dbReference>
<dbReference type="EMBL" id="FWZT01000026">
    <property type="protein sequence ID" value="SMF71809.1"/>
    <property type="molecule type" value="Genomic_DNA"/>
</dbReference>
<dbReference type="SUPFAM" id="SSF53187">
    <property type="entry name" value="Zn-dependent exopeptidases"/>
    <property type="match status" value="1"/>
</dbReference>
<name>A0A1Y6CK48_9BACT</name>
<proteinExistence type="inferred from homology"/>
<dbReference type="InterPro" id="IPR011356">
    <property type="entry name" value="Leucine_aapep/pepB"/>
</dbReference>
<accession>A0A1Y6CK48</accession>
<dbReference type="GO" id="GO:0030145">
    <property type="term" value="F:manganese ion binding"/>
    <property type="evidence" value="ECO:0007669"/>
    <property type="project" value="InterPro"/>
</dbReference>
<dbReference type="STRING" id="1513793.SAMN06296036_12690"/>
<feature type="domain" description="Cytosol aminopeptidase" evidence="6">
    <location>
        <begin position="359"/>
        <end position="366"/>
    </location>
</feature>
<dbReference type="InterPro" id="IPR000819">
    <property type="entry name" value="Peptidase_M17_C"/>
</dbReference>
<dbReference type="GO" id="GO:0005737">
    <property type="term" value="C:cytoplasm"/>
    <property type="evidence" value="ECO:0007669"/>
    <property type="project" value="InterPro"/>
</dbReference>
<keyword evidence="4" id="KW-0378">Hydrolase</keyword>
<dbReference type="Gene3D" id="3.40.630.10">
    <property type="entry name" value="Zn peptidases"/>
    <property type="match status" value="1"/>
</dbReference>
<evidence type="ECO:0000256" key="5">
    <source>
        <dbReference type="ARBA" id="ARBA00023211"/>
    </source>
</evidence>
<comment type="similarity">
    <text evidence="1">Belongs to the peptidase M17 family.</text>
</comment>
<evidence type="ECO:0000256" key="4">
    <source>
        <dbReference type="ARBA" id="ARBA00022801"/>
    </source>
</evidence>
<dbReference type="AlphaFoldDB" id="A0A1Y6CK48"/>
<gene>
    <name evidence="7" type="ORF">SAMN06296036_12690</name>
</gene>
<evidence type="ECO:0000313" key="7">
    <source>
        <dbReference type="EMBL" id="SMF71809.1"/>
    </source>
</evidence>
<reference evidence="8" key="1">
    <citation type="submission" date="2017-04" db="EMBL/GenBank/DDBJ databases">
        <authorList>
            <person name="Varghese N."/>
            <person name="Submissions S."/>
        </authorList>
    </citation>
    <scope>NUCLEOTIDE SEQUENCE [LARGE SCALE GENOMIC DNA]</scope>
    <source>
        <strain evidence="8">RKEM611</strain>
    </source>
</reference>
<dbReference type="RefSeq" id="WP_132324177.1">
    <property type="nucleotide sequence ID" value="NZ_FWZT01000026.1"/>
</dbReference>
<dbReference type="PANTHER" id="PTHR11963">
    <property type="entry name" value="LEUCINE AMINOPEPTIDASE-RELATED"/>
    <property type="match status" value="1"/>
</dbReference>
<dbReference type="PANTHER" id="PTHR11963:SF23">
    <property type="entry name" value="CYTOSOL AMINOPEPTIDASE"/>
    <property type="match status" value="1"/>
</dbReference>
<keyword evidence="2 7" id="KW-0031">Aminopeptidase</keyword>
<sequence length="513" mass="55427">MAKSTSKTSTRSKKTKQALMGWKLKSFLKDSAATAKLKKFDGTVYYLGDADAFKAISEDIKDEVGPFQAKTLSSKKTVQKLVTDDGIIWVVIPQVGDQGINSRNRGRLAPSPYSRARELMGSVLGDIESSAVKQVKIVGEHCSDDEKRGLLVGAELAAYTFRKALGNQSSDLKIYWDGFSKALVDEAANLGVGTNLARHLVNVPPNELYPESYSQTVKDLFDGLAGVKVTVWDENKLARENMGLIQAVGNAAQHKPRLVHIRYRPRGASKQKPLVFVGKGITFDSGGLDIKPAMGMRYMKKDMGGSAALVGMFYGLVHNNLKKAIDIYLPMAENAIAGNAFRPGDIYTARSGKTVEIHNTDAEGRLILADALSLAAEQSGDHKAQSIINVATLTGAVKVGLGVGMGGFFSNDDALVEKIEESSQGSGDLMWEMPLFDDYKSQLKSSVADINHCSTSGFGGAVTAALFLHAFVEEASFAHFDIYSWMDRPKGALRESGGSGQGVQCLYQLVQSY</sequence>
<keyword evidence="3" id="KW-0645">Protease</keyword>
<dbReference type="OrthoDB" id="5287846at2"/>
<evidence type="ECO:0000256" key="3">
    <source>
        <dbReference type="ARBA" id="ARBA00022670"/>
    </source>
</evidence>
<evidence type="ECO:0000259" key="6">
    <source>
        <dbReference type="PROSITE" id="PS00631"/>
    </source>
</evidence>
<protein>
    <submittedName>
        <fullName evidence="7">Leucyl aminopeptidase</fullName>
    </submittedName>
</protein>
<evidence type="ECO:0000256" key="2">
    <source>
        <dbReference type="ARBA" id="ARBA00022438"/>
    </source>
</evidence>
<keyword evidence="8" id="KW-1185">Reference proteome</keyword>
<dbReference type="PRINTS" id="PR00481">
    <property type="entry name" value="LAMNOPPTDASE"/>
</dbReference>
<dbReference type="GO" id="GO:0006508">
    <property type="term" value="P:proteolysis"/>
    <property type="evidence" value="ECO:0007669"/>
    <property type="project" value="UniProtKB-KW"/>
</dbReference>